<keyword evidence="5" id="KW-0479">Metal-binding</keyword>
<reference evidence="13 14" key="1">
    <citation type="journal article" date="2016" name="Syst. Appl. Microbiol.">
        <title>Pararhizobium polonicum sp. nov. isolated from tumors on stone fruit rootstocks.</title>
        <authorList>
            <person name="Pulawska J."/>
            <person name="Kuzmanovic N."/>
            <person name="Willems A."/>
            <person name="Pothier J.F."/>
        </authorList>
    </citation>
    <scope>NUCLEOTIDE SEQUENCE [LARGE SCALE GENOMIC DNA]</scope>
    <source>
        <strain evidence="13 14">F5.1</strain>
    </source>
</reference>
<proteinExistence type="predicted"/>
<feature type="transmembrane region" description="Helical" evidence="11">
    <location>
        <begin position="500"/>
        <end position="521"/>
    </location>
</feature>
<dbReference type="InterPro" id="IPR050083">
    <property type="entry name" value="HtpX_protease"/>
</dbReference>
<feature type="domain" description="Peptidase M48" evidence="12">
    <location>
        <begin position="82"/>
        <end position="289"/>
    </location>
</feature>
<dbReference type="PATRIC" id="fig|1612624.7.peg.5285"/>
<evidence type="ECO:0000256" key="10">
    <source>
        <dbReference type="ARBA" id="ARBA00023136"/>
    </source>
</evidence>
<keyword evidence="9" id="KW-0482">Metalloprotease</keyword>
<keyword evidence="14" id="KW-1185">Reference proteome</keyword>
<dbReference type="GO" id="GO:0004222">
    <property type="term" value="F:metalloendopeptidase activity"/>
    <property type="evidence" value="ECO:0007669"/>
    <property type="project" value="InterPro"/>
</dbReference>
<keyword evidence="2" id="KW-1003">Cell membrane</keyword>
<evidence type="ECO:0000256" key="4">
    <source>
        <dbReference type="ARBA" id="ARBA00022692"/>
    </source>
</evidence>
<dbReference type="STRING" id="1612624.ADU59_16760"/>
<dbReference type="OrthoDB" id="15218at2"/>
<feature type="transmembrane region" description="Helical" evidence="11">
    <location>
        <begin position="429"/>
        <end position="453"/>
    </location>
</feature>
<dbReference type="EMBL" id="LGLV01000010">
    <property type="protein sequence ID" value="OBZ94329.1"/>
    <property type="molecule type" value="Genomic_DNA"/>
</dbReference>
<feature type="transmembrane region" description="Helical" evidence="11">
    <location>
        <begin position="465"/>
        <end position="488"/>
    </location>
</feature>
<dbReference type="Gene3D" id="3.30.2010.10">
    <property type="entry name" value="Metalloproteases ('zincins'), catalytic domain"/>
    <property type="match status" value="1"/>
</dbReference>
<comment type="cofactor">
    <cofactor evidence="1">
        <name>Zn(2+)</name>
        <dbReference type="ChEBI" id="CHEBI:29105"/>
    </cofactor>
</comment>
<organism evidence="13 14">
    <name type="scientific">Pararhizobium polonicum</name>
    <dbReference type="NCBI Taxonomy" id="1612624"/>
    <lineage>
        <taxon>Bacteria</taxon>
        <taxon>Pseudomonadati</taxon>
        <taxon>Pseudomonadota</taxon>
        <taxon>Alphaproteobacteria</taxon>
        <taxon>Hyphomicrobiales</taxon>
        <taxon>Rhizobiaceae</taxon>
        <taxon>Rhizobium/Agrobacterium group</taxon>
        <taxon>Pararhizobium</taxon>
    </lineage>
</organism>
<keyword evidence="8 11" id="KW-1133">Transmembrane helix</keyword>
<evidence type="ECO:0000256" key="9">
    <source>
        <dbReference type="ARBA" id="ARBA00023049"/>
    </source>
</evidence>
<evidence type="ECO:0000313" key="14">
    <source>
        <dbReference type="Proteomes" id="UP000093111"/>
    </source>
</evidence>
<accession>A0A1C7NZA8</accession>
<evidence type="ECO:0000256" key="5">
    <source>
        <dbReference type="ARBA" id="ARBA00022723"/>
    </source>
</evidence>
<keyword evidence="3" id="KW-0645">Protease</keyword>
<gene>
    <name evidence="13" type="ORF">ADU59_16760</name>
</gene>
<keyword evidence="7" id="KW-0862">Zinc</keyword>
<feature type="transmembrane region" description="Helical" evidence="11">
    <location>
        <begin position="151"/>
        <end position="180"/>
    </location>
</feature>
<evidence type="ECO:0000256" key="1">
    <source>
        <dbReference type="ARBA" id="ARBA00001947"/>
    </source>
</evidence>
<evidence type="ECO:0000256" key="7">
    <source>
        <dbReference type="ARBA" id="ARBA00022833"/>
    </source>
</evidence>
<dbReference type="RefSeq" id="WP_158515730.1">
    <property type="nucleotide sequence ID" value="NZ_LGLV01000010.1"/>
</dbReference>
<dbReference type="AlphaFoldDB" id="A0A1C7NZA8"/>
<evidence type="ECO:0000313" key="13">
    <source>
        <dbReference type="EMBL" id="OBZ94329.1"/>
    </source>
</evidence>
<protein>
    <recommendedName>
        <fullName evidence="12">Peptidase M48 domain-containing protein</fullName>
    </recommendedName>
</protein>
<keyword evidence="10 11" id="KW-0472">Membrane</keyword>
<dbReference type="PANTHER" id="PTHR43221">
    <property type="entry name" value="PROTEASE HTPX"/>
    <property type="match status" value="1"/>
</dbReference>
<evidence type="ECO:0000256" key="6">
    <source>
        <dbReference type="ARBA" id="ARBA00022801"/>
    </source>
</evidence>
<feature type="transmembrane region" description="Helical" evidence="11">
    <location>
        <begin position="31"/>
        <end position="53"/>
    </location>
</feature>
<feature type="transmembrane region" description="Helical" evidence="11">
    <location>
        <begin position="343"/>
        <end position="374"/>
    </location>
</feature>
<dbReference type="Pfam" id="PF01435">
    <property type="entry name" value="Peptidase_M48"/>
    <property type="match status" value="1"/>
</dbReference>
<evidence type="ECO:0000259" key="12">
    <source>
        <dbReference type="Pfam" id="PF01435"/>
    </source>
</evidence>
<evidence type="ECO:0000256" key="11">
    <source>
        <dbReference type="SAM" id="Phobius"/>
    </source>
</evidence>
<dbReference type="GO" id="GO:0006508">
    <property type="term" value="P:proteolysis"/>
    <property type="evidence" value="ECO:0007669"/>
    <property type="project" value="UniProtKB-KW"/>
</dbReference>
<evidence type="ECO:0000256" key="2">
    <source>
        <dbReference type="ARBA" id="ARBA00022475"/>
    </source>
</evidence>
<keyword evidence="4 11" id="KW-0812">Transmembrane</keyword>
<dbReference type="InterPro" id="IPR001915">
    <property type="entry name" value="Peptidase_M48"/>
</dbReference>
<dbReference type="Proteomes" id="UP000093111">
    <property type="component" value="Unassembled WGS sequence"/>
</dbReference>
<comment type="caution">
    <text evidence="13">The sequence shown here is derived from an EMBL/GenBank/DDBJ whole genome shotgun (WGS) entry which is preliminary data.</text>
</comment>
<feature type="transmembrane region" description="Helical" evidence="11">
    <location>
        <begin position="200"/>
        <end position="224"/>
    </location>
</feature>
<evidence type="ECO:0000256" key="8">
    <source>
        <dbReference type="ARBA" id="ARBA00022989"/>
    </source>
</evidence>
<name>A0A1C7NZA8_9HYPH</name>
<sequence length="544" mass="59978">MLCAVLLLAFVYGQAWISINPSALGKLSDFAGLANGAAGAVLAFSAAFALYLVHPYFEKRSFGEMQEVASESPLFQRAKEISVRLGVEMPRLLMDRDIANGDAVAMGLPGKKTILMGRGLLLLFIKRPEDFDAIIAHELGHIKNKDVAVAFFARALIVVSFVFLSAAIILYFSQLINIFVRIWPKWPGGHESIVEFATVRFGWIGFNLMMLAVLAGKTLFWVVILRIQYGAFLRVRESYADITAASIVGPQPMKGLLAGGLTSEAAKKESRSFQIFSVHPNLKERIRAVGNPLMVLRPGIFRLGWNGYMIGLGASVVESIDHIPEVDANTMEEALNSMFTDAITFFLLLFFTIIIFATILSIMSMLINLSVWFNLSDIPTFHKTRILIIGIVGFICGLELALSVNPQSIHDIVNSLGDLDAILLDSADMIVGIFFVGIAFVGWLLVSVVVWRLITSSRSNAPGRFRWVAISLLIFFALEYIFGIAGVVTDQAIVRRGDAVSTSLILLSIAFAFWFAAYLVARRSFSLRFQPASEKANWVFEPTP</sequence>
<dbReference type="PANTHER" id="PTHR43221:SF2">
    <property type="entry name" value="PROTEASE HTPX HOMOLOG"/>
    <property type="match status" value="1"/>
</dbReference>
<dbReference type="GO" id="GO:0046872">
    <property type="term" value="F:metal ion binding"/>
    <property type="evidence" value="ECO:0007669"/>
    <property type="project" value="UniProtKB-KW"/>
</dbReference>
<keyword evidence="6" id="KW-0378">Hydrolase</keyword>
<evidence type="ECO:0000256" key="3">
    <source>
        <dbReference type="ARBA" id="ARBA00022670"/>
    </source>
</evidence>